<dbReference type="AlphaFoldDB" id="A0A3B0QXG7"/>
<sequence>MDTRPINTDELLQEALRVTSEPCEYFSEEQIHGLLTGRPLEYYQFVKDELTGIAEGSLQLELPAKQVFPDPGAGSDFRVMPCIVRGRKKVRKTVKIVGTNTLQQLVPDQITVGKAFALHPEENFVSHVFDACLLSSARTGICSTIAIDLLSTAREKITIYGAGRVGYYAAFYAASLGGVSEISIIDRDPDRAARSASLLGSQLPSVRFSAADKEDAVVDTDVLILATTSTTPVCSPPGPGANLIISLGADTDHQQELAPEWAGVADIFVDTDDCVRFGDIRAWQKAGLIPVGQKITGLLELLRNGAPSAGAAKKQRVFISTGSALFDNLTIGYLLGRTRNDPTGKGGGRSCA</sequence>
<dbReference type="InterPro" id="IPR036291">
    <property type="entry name" value="NAD(P)-bd_dom_sf"/>
</dbReference>
<dbReference type="GO" id="GO:0005737">
    <property type="term" value="C:cytoplasm"/>
    <property type="evidence" value="ECO:0007669"/>
    <property type="project" value="TreeGrafter"/>
</dbReference>
<dbReference type="InterPro" id="IPR023401">
    <property type="entry name" value="ODC_N"/>
</dbReference>
<dbReference type="Gene3D" id="3.30.1780.10">
    <property type="entry name" value="ornithine cyclodeaminase, domain 1"/>
    <property type="match status" value="1"/>
</dbReference>
<protein>
    <recommendedName>
        <fullName evidence="2">Ornithine cyclodeaminase</fullName>
    </recommendedName>
</protein>
<dbReference type="Gene3D" id="3.40.50.720">
    <property type="entry name" value="NAD(P)-binding Rossmann-like Domain"/>
    <property type="match status" value="1"/>
</dbReference>
<proteinExistence type="predicted"/>
<gene>
    <name evidence="1" type="ORF">MNBD_DELTA01-9</name>
</gene>
<dbReference type="InterPro" id="IPR003462">
    <property type="entry name" value="ODC_Mu_crystall"/>
</dbReference>
<dbReference type="PANTHER" id="PTHR13812:SF19">
    <property type="entry name" value="KETIMINE REDUCTASE MU-CRYSTALLIN"/>
    <property type="match status" value="1"/>
</dbReference>
<evidence type="ECO:0008006" key="2">
    <source>
        <dbReference type="Google" id="ProtNLM"/>
    </source>
</evidence>
<dbReference type="PANTHER" id="PTHR13812">
    <property type="entry name" value="KETIMINE REDUCTASE MU-CRYSTALLIN"/>
    <property type="match status" value="1"/>
</dbReference>
<name>A0A3B0QXG7_9ZZZZ</name>
<organism evidence="1">
    <name type="scientific">hydrothermal vent metagenome</name>
    <dbReference type="NCBI Taxonomy" id="652676"/>
    <lineage>
        <taxon>unclassified sequences</taxon>
        <taxon>metagenomes</taxon>
        <taxon>ecological metagenomes</taxon>
    </lineage>
</organism>
<reference evidence="1" key="1">
    <citation type="submission" date="2018-06" db="EMBL/GenBank/DDBJ databases">
        <authorList>
            <person name="Zhirakovskaya E."/>
        </authorList>
    </citation>
    <scope>NUCLEOTIDE SEQUENCE</scope>
</reference>
<dbReference type="SUPFAM" id="SSF51735">
    <property type="entry name" value="NAD(P)-binding Rossmann-fold domains"/>
    <property type="match status" value="1"/>
</dbReference>
<dbReference type="Pfam" id="PF02423">
    <property type="entry name" value="OCD_Mu_crystall"/>
    <property type="match status" value="1"/>
</dbReference>
<evidence type="ECO:0000313" key="1">
    <source>
        <dbReference type="EMBL" id="VAV84982.1"/>
    </source>
</evidence>
<dbReference type="EMBL" id="UOEA01000078">
    <property type="protein sequence ID" value="VAV84982.1"/>
    <property type="molecule type" value="Genomic_DNA"/>
</dbReference>
<accession>A0A3B0QXG7</accession>